<dbReference type="EMBL" id="VRMN01000002">
    <property type="protein sequence ID" value="KAA8497157.1"/>
    <property type="molecule type" value="Genomic_DNA"/>
</dbReference>
<comment type="similarity">
    <text evidence="1 4">Belongs to the glutathione peroxidase family.</text>
</comment>
<evidence type="ECO:0000313" key="5">
    <source>
        <dbReference type="EMBL" id="KAA8497157.1"/>
    </source>
</evidence>
<dbReference type="CDD" id="cd00340">
    <property type="entry name" value="GSH_Peroxidase"/>
    <property type="match status" value="1"/>
</dbReference>
<keyword evidence="2 4" id="KW-0575">Peroxidase</keyword>
<dbReference type="PANTHER" id="PTHR11592">
    <property type="entry name" value="GLUTATHIONE PEROXIDASE"/>
    <property type="match status" value="1"/>
</dbReference>
<evidence type="ECO:0000313" key="6">
    <source>
        <dbReference type="Proteomes" id="UP000324585"/>
    </source>
</evidence>
<organism evidence="5 6">
    <name type="scientific">Porphyridium purpureum</name>
    <name type="common">Red alga</name>
    <name type="synonym">Porphyridium cruentum</name>
    <dbReference type="NCBI Taxonomy" id="35688"/>
    <lineage>
        <taxon>Eukaryota</taxon>
        <taxon>Rhodophyta</taxon>
        <taxon>Bangiophyceae</taxon>
        <taxon>Porphyridiales</taxon>
        <taxon>Porphyridiaceae</taxon>
        <taxon>Porphyridium</taxon>
    </lineage>
</organism>
<dbReference type="OrthoDB" id="446890at2759"/>
<name>A0A5J4Z3F5_PORPP</name>
<accession>A0A5J4Z3F5</accession>
<dbReference type="PANTHER" id="PTHR11592:SF78">
    <property type="entry name" value="GLUTATHIONE PEROXIDASE"/>
    <property type="match status" value="1"/>
</dbReference>
<dbReference type="InterPro" id="IPR036249">
    <property type="entry name" value="Thioredoxin-like_sf"/>
</dbReference>
<dbReference type="PROSITE" id="PS00763">
    <property type="entry name" value="GLUTATHIONE_PEROXID_2"/>
    <property type="match status" value="1"/>
</dbReference>
<keyword evidence="6" id="KW-1185">Reference proteome</keyword>
<dbReference type="InterPro" id="IPR029760">
    <property type="entry name" value="GPX_CS"/>
</dbReference>
<evidence type="ECO:0000256" key="4">
    <source>
        <dbReference type="RuleBase" id="RU000499"/>
    </source>
</evidence>
<evidence type="ECO:0000256" key="3">
    <source>
        <dbReference type="ARBA" id="ARBA00023002"/>
    </source>
</evidence>
<evidence type="ECO:0000256" key="1">
    <source>
        <dbReference type="ARBA" id="ARBA00006926"/>
    </source>
</evidence>
<dbReference type="AlphaFoldDB" id="A0A5J4Z3F5"/>
<keyword evidence="3 4" id="KW-0560">Oxidoreductase</keyword>
<reference evidence="6" key="1">
    <citation type="journal article" date="2019" name="Nat. Commun.">
        <title>Expansion of phycobilisome linker gene families in mesophilic red algae.</title>
        <authorList>
            <person name="Lee J."/>
            <person name="Kim D."/>
            <person name="Bhattacharya D."/>
            <person name="Yoon H.S."/>
        </authorList>
    </citation>
    <scope>NUCLEOTIDE SEQUENCE [LARGE SCALE GENOMIC DNA]</scope>
    <source>
        <strain evidence="6">CCMP 1328</strain>
    </source>
</reference>
<proteinExistence type="inferred from homology"/>
<dbReference type="Pfam" id="PF00255">
    <property type="entry name" value="GSHPx"/>
    <property type="match status" value="1"/>
</dbReference>
<dbReference type="InterPro" id="IPR000889">
    <property type="entry name" value="Glutathione_peroxidase"/>
</dbReference>
<dbReference type="OMA" id="HVIYDFQ"/>
<dbReference type="Proteomes" id="UP000324585">
    <property type="component" value="Unassembled WGS sequence"/>
</dbReference>
<dbReference type="PRINTS" id="PR01011">
    <property type="entry name" value="GLUTPROXDASE"/>
</dbReference>
<comment type="caution">
    <text evidence="5">The sequence shown here is derived from an EMBL/GenBank/DDBJ whole genome shotgun (WGS) entry which is preliminary data.</text>
</comment>
<dbReference type="SUPFAM" id="SSF52833">
    <property type="entry name" value="Thioredoxin-like"/>
    <property type="match status" value="1"/>
</dbReference>
<protein>
    <recommendedName>
        <fullName evidence="4">Glutathione peroxidase</fullName>
    </recommendedName>
</protein>
<evidence type="ECO:0000256" key="2">
    <source>
        <dbReference type="ARBA" id="ARBA00022559"/>
    </source>
</evidence>
<sequence>MNVAFVSGASVGSYASWHALPNKACRNAEQFRPIAAARVAQRMSSTEIVELMDRDRRRFLQQSAMALIGVTAAFGVEEAPSSSVRWGAVLAAENGVSKKKTFYDLQATKDGKVQDLAQFKGGVSLVVNVATYCALTTQYEGLAEMYDRLAPRGLHVLAFPCNQFGNQEPGSNEEICKFAREQYGAKFVIFDKVDVNGDTADPVYKFLKTNNPDDSKRIEWNFAKFLIDKDGQVVRRYKPGILPHSIERDIVALLDNAPLPMKRKPQLGVV</sequence>
<dbReference type="Gene3D" id="3.40.30.10">
    <property type="entry name" value="Glutaredoxin"/>
    <property type="match status" value="1"/>
</dbReference>
<dbReference type="GO" id="GO:0004601">
    <property type="term" value="F:peroxidase activity"/>
    <property type="evidence" value="ECO:0007669"/>
    <property type="project" value="UniProtKB-KW"/>
</dbReference>
<dbReference type="PROSITE" id="PS51355">
    <property type="entry name" value="GLUTATHIONE_PEROXID_3"/>
    <property type="match status" value="1"/>
</dbReference>
<gene>
    <name evidence="5" type="ORF">FVE85_0886</name>
</gene>
<dbReference type="FunFam" id="3.40.30.10:FF:000010">
    <property type="entry name" value="Glutathione peroxidase"/>
    <property type="match status" value="1"/>
</dbReference>
<dbReference type="GO" id="GO:0006979">
    <property type="term" value="P:response to oxidative stress"/>
    <property type="evidence" value="ECO:0007669"/>
    <property type="project" value="InterPro"/>
</dbReference>